<feature type="compositionally biased region" description="Basic and acidic residues" evidence="2">
    <location>
        <begin position="791"/>
        <end position="801"/>
    </location>
</feature>
<dbReference type="Pfam" id="PF00566">
    <property type="entry name" value="RabGAP-TBC"/>
    <property type="match status" value="1"/>
</dbReference>
<dbReference type="SUPFAM" id="SSF47923">
    <property type="entry name" value="Ypt/Rab-GAP domain of gyp1p"/>
    <property type="match status" value="2"/>
</dbReference>
<name>A0A2X0M1W9_9BASI</name>
<gene>
    <name evidence="4" type="primary">BQ5605_C002g01182</name>
    <name evidence="4" type="ORF">BQ5605_C002G01182</name>
</gene>
<evidence type="ECO:0000256" key="2">
    <source>
        <dbReference type="SAM" id="MobiDB-lite"/>
    </source>
</evidence>
<dbReference type="SUPFAM" id="SSF47473">
    <property type="entry name" value="EF-hand"/>
    <property type="match status" value="1"/>
</dbReference>
<feature type="compositionally biased region" description="Basic and acidic residues" evidence="2">
    <location>
        <begin position="645"/>
        <end position="658"/>
    </location>
</feature>
<evidence type="ECO:0000313" key="4">
    <source>
        <dbReference type="EMBL" id="SGY30785.1"/>
    </source>
</evidence>
<dbReference type="Gene3D" id="1.10.472.80">
    <property type="entry name" value="Ypt/Rab-GAP domain of gyp1p, domain 3"/>
    <property type="match status" value="1"/>
</dbReference>
<dbReference type="InterPro" id="IPR050302">
    <property type="entry name" value="Rab_GAP_TBC_domain"/>
</dbReference>
<dbReference type="Gene3D" id="1.10.8.270">
    <property type="entry name" value="putative rabgap domain of human tbc1 domain family member 14 like domains"/>
    <property type="match status" value="1"/>
</dbReference>
<keyword evidence="5" id="KW-1185">Reference proteome</keyword>
<evidence type="ECO:0000313" key="5">
    <source>
        <dbReference type="Proteomes" id="UP000249464"/>
    </source>
</evidence>
<dbReference type="InterPro" id="IPR011993">
    <property type="entry name" value="PH-like_dom_sf"/>
</dbReference>
<accession>A0A2X0M1W9</accession>
<dbReference type="FunFam" id="1.10.472.80:FF:000051">
    <property type="entry name" value="Probable MDR1-Mac1p interacting protein"/>
    <property type="match status" value="1"/>
</dbReference>
<feature type="region of interest" description="Disordered" evidence="2">
    <location>
        <begin position="1038"/>
        <end position="1058"/>
    </location>
</feature>
<dbReference type="GO" id="GO:0031267">
    <property type="term" value="F:small GTPase binding"/>
    <property type="evidence" value="ECO:0007669"/>
    <property type="project" value="TreeGrafter"/>
</dbReference>
<feature type="region of interest" description="Disordered" evidence="2">
    <location>
        <begin position="1"/>
        <end position="23"/>
    </location>
</feature>
<dbReference type="GO" id="GO:0005096">
    <property type="term" value="F:GTPase activator activity"/>
    <property type="evidence" value="ECO:0007669"/>
    <property type="project" value="UniProtKB-KW"/>
</dbReference>
<dbReference type="STRING" id="796604.A0A2X0M1W9"/>
<dbReference type="AlphaFoldDB" id="A0A2X0M1W9"/>
<dbReference type="InterPro" id="IPR035969">
    <property type="entry name" value="Rab-GAP_TBC_sf"/>
</dbReference>
<protein>
    <submittedName>
        <fullName evidence="4">BQ5605_C002g01182 protein</fullName>
    </submittedName>
</protein>
<evidence type="ECO:0000259" key="3">
    <source>
        <dbReference type="PROSITE" id="PS50086"/>
    </source>
</evidence>
<dbReference type="SMART" id="SM00568">
    <property type="entry name" value="GRAM"/>
    <property type="match status" value="1"/>
</dbReference>
<dbReference type="InterPro" id="IPR011992">
    <property type="entry name" value="EF-hand-dom_pair"/>
</dbReference>
<dbReference type="Pfam" id="PF02893">
    <property type="entry name" value="GRAM"/>
    <property type="match status" value="1"/>
</dbReference>
<dbReference type="PANTHER" id="PTHR47219:SF20">
    <property type="entry name" value="TBC1 DOMAIN FAMILY MEMBER 2B"/>
    <property type="match status" value="1"/>
</dbReference>
<dbReference type="PROSITE" id="PS50086">
    <property type="entry name" value="TBC_RABGAP"/>
    <property type="match status" value="1"/>
</dbReference>
<dbReference type="PANTHER" id="PTHR47219">
    <property type="entry name" value="RAB GTPASE-ACTIVATING PROTEIN 1-LIKE"/>
    <property type="match status" value="1"/>
</dbReference>
<keyword evidence="1" id="KW-0343">GTPase activation</keyword>
<dbReference type="Gene3D" id="1.10.238.10">
    <property type="entry name" value="EF-hand"/>
    <property type="match status" value="1"/>
</dbReference>
<dbReference type="InterPro" id="IPR004182">
    <property type="entry name" value="GRAM"/>
</dbReference>
<dbReference type="FunFam" id="1.10.8.270:FF:000002">
    <property type="entry name" value="TBC1 domain family member 9B"/>
    <property type="match status" value="1"/>
</dbReference>
<sequence length="1083" mass="121073">MSLRVQQRRTYFTEPTKDGHRTSDATAIFDEPTFRKRPHIALQALFREAFGLPEEEEPLGEVHAVLTMQGKEEAYSGKLYLSTSFLAFTSLDRRSCRFTLPLATVRRVEKLAPGQDGTSAGAFALSLTLLHHLRIVIQLNSLRPTNDAFCATLRRRLKASLPMMKALSPFSRTFFSEHYLNPVSGKDDADADGKGASEKAEPEVGQLISFGEGDFEANDFKGKQKEVKEYTIEAGTGHGFHGGLGLVFKFPGDPRKLREKSKMKLWKEYLTHHGRNLTLVRYPSFTRLVLVGLPNRLRGEIWELTCGSMYMRLHNPGVYDKILEDNEGRRSASTDDIEKDLHRSLPEYAAYQDKAGIDAMRRVLTAYSWSNPSVGYCQAMNLIAASFLIYMSEEQCFWTLTVLCDRLLPGYYSPSMYGTVLDQRVFEHLVQKCLPMIHDHFSEADVQLSVASLPWFLSLYISSLPMVFAFRIIDCFFLMGPKVLFQVGLAILKVNGEELLQTSDDGAFINVLKSYFATLGDSVHPESRDPKMRQITKFQELFVVAFREFASITDETIASERKRFRSEVVVSIETFAKRSAIRNLRSTGRLSKEQLGLAYDHFQLALLRSTERSRKRGYSSSGGSLKTPSQRSRGTSGPSAEEGSVAEKQDGEKPEPRIDREAFGTFLGDIASWARDEKVVKNGFHEHVEREPVDHALVDRIFHNWDETGAQGLSFQDVVTGLDSILFNDLMMNLAWLFSIHDGDRDGHLTRDEALQVSESLLYMFRNEPGDRYLGSVSNLIQNLFEFAESSAHETAPDPHTGRTRPPSAENDDPQKPALALATFRMCVLADPLLEDFFESDLTASWRLEILLAEDQPKQAKGAVGGWWGGIISAVMTDENKVRQFLLREQSERINRIADEVGKRLDIQTVEQSKRLSPCFRECRVFSSCISQTTGPSIGKLDAAAAAIEPTARDSLFSTSTKPASARNPTPVAAVESAPAVNPLSAAAMRMPAYPPVMNPWANEPASTKVGALTREIDVQDLARQVAEERTQFADDQFVIDNEGEEDADLGAGDLDGDLMNQVDQMLDGDQQKPTAAREGECD</sequence>
<feature type="region of interest" description="Disordered" evidence="2">
    <location>
        <begin position="791"/>
        <end position="815"/>
    </location>
</feature>
<dbReference type="EMBL" id="FQNC01000041">
    <property type="protein sequence ID" value="SGY30785.1"/>
    <property type="molecule type" value="Genomic_DNA"/>
</dbReference>
<organism evidence="4 5">
    <name type="scientific">Microbotryum silenes-dioicae</name>
    <dbReference type="NCBI Taxonomy" id="796604"/>
    <lineage>
        <taxon>Eukaryota</taxon>
        <taxon>Fungi</taxon>
        <taxon>Dikarya</taxon>
        <taxon>Basidiomycota</taxon>
        <taxon>Pucciniomycotina</taxon>
        <taxon>Microbotryomycetes</taxon>
        <taxon>Microbotryales</taxon>
        <taxon>Microbotryaceae</taxon>
        <taxon>Microbotryum</taxon>
    </lineage>
</organism>
<feature type="compositionally biased region" description="Polar residues" evidence="2">
    <location>
        <begin position="626"/>
        <end position="638"/>
    </location>
</feature>
<evidence type="ECO:0000256" key="1">
    <source>
        <dbReference type="ARBA" id="ARBA00022468"/>
    </source>
</evidence>
<dbReference type="Proteomes" id="UP000249464">
    <property type="component" value="Unassembled WGS sequence"/>
</dbReference>
<feature type="region of interest" description="Disordered" evidence="2">
    <location>
        <begin position="613"/>
        <end position="658"/>
    </location>
</feature>
<proteinExistence type="predicted"/>
<dbReference type="SMART" id="SM00164">
    <property type="entry name" value="TBC"/>
    <property type="match status" value="1"/>
</dbReference>
<reference evidence="4 5" key="1">
    <citation type="submission" date="2016-11" db="EMBL/GenBank/DDBJ databases">
        <authorList>
            <person name="Jaros S."/>
            <person name="Januszkiewicz K."/>
            <person name="Wedrychowicz H."/>
        </authorList>
    </citation>
    <scope>NUCLEOTIDE SEQUENCE [LARGE SCALE GENOMIC DNA]</scope>
</reference>
<dbReference type="Gene3D" id="2.30.29.30">
    <property type="entry name" value="Pleckstrin-homology domain (PH domain)/Phosphotyrosine-binding domain (PTB)"/>
    <property type="match status" value="1"/>
</dbReference>
<feature type="domain" description="Rab-GAP TBC" evidence="3">
    <location>
        <begin position="292"/>
        <end position="480"/>
    </location>
</feature>
<feature type="compositionally biased region" description="Polar residues" evidence="2">
    <location>
        <begin position="1"/>
        <end position="10"/>
    </location>
</feature>
<dbReference type="InterPro" id="IPR000195">
    <property type="entry name" value="Rab-GAP-TBC_dom"/>
</dbReference>